<protein>
    <submittedName>
        <fullName evidence="4">YagE family protein</fullName>
    </submittedName>
</protein>
<evidence type="ECO:0000259" key="3">
    <source>
        <dbReference type="Pfam" id="PF02582"/>
    </source>
</evidence>
<sequence length="516" mass="56541">MQSLGRPFRAPAARRLLTDGNLRPQLLRSLHATAAGQAPRRRNFFSSNANLQQQLPPSIETATATANDLPPQQKRKSVRSPAGKTSLRRVAVEAQRSRESTTKRQNVAAEGSGSNNVTAISVADQFDMDAVVRILRSHGFPIDPDATGFEMDQVIHTRGVNNGDIFVFPSGSVVAWSLPEDVVADLATKTLLPAAVIPHTGQMEMEDLEYTEDPKRENSTIKGDMIILGTKSGLQGSNTDSRVDTTLAKIAFSSGLARSTKLAVLETMLSRYLESTRAIPTTLSRGAKLPFSRKFMLQKTGELLELRAQLNHYSELIDSLPDLFWDSKYELGLEGYYDQVGRALDVGVRIKALNEKLDYAQEIASILRQTMSEKHGIHLEWIIIILIAVEHSLAEVFSAFGFRPSPGRKAFSDNLALPFHANLIDLISPSSEPIPGVTSLEVGGVEEAAPPQTKPRMALHLLIFPGSPHQVNVCVSLTKQVIIQTRCWAARTRIVELAPVPVKESGLAMSDPWICS</sequence>
<dbReference type="InParanoid" id="K1WXA2"/>
<keyword evidence="5" id="KW-1185">Reference proteome</keyword>
<dbReference type="AlphaFoldDB" id="K1WXA2"/>
<dbReference type="KEGG" id="mbe:MBM_04045"/>
<dbReference type="Pfam" id="PF02582">
    <property type="entry name" value="DUF155"/>
    <property type="match status" value="1"/>
</dbReference>
<feature type="region of interest" description="Disordered" evidence="2">
    <location>
        <begin position="66"/>
        <end position="112"/>
    </location>
</feature>
<organism evidence="4 5">
    <name type="scientific">Marssonina brunnea f. sp. multigermtubi (strain MB_m1)</name>
    <name type="common">Marssonina leaf spot fungus</name>
    <dbReference type="NCBI Taxonomy" id="1072389"/>
    <lineage>
        <taxon>Eukaryota</taxon>
        <taxon>Fungi</taxon>
        <taxon>Dikarya</taxon>
        <taxon>Ascomycota</taxon>
        <taxon>Pezizomycotina</taxon>
        <taxon>Leotiomycetes</taxon>
        <taxon>Helotiales</taxon>
        <taxon>Drepanopezizaceae</taxon>
        <taxon>Drepanopeziza</taxon>
    </lineage>
</organism>
<dbReference type="EMBL" id="JH921435">
    <property type="protein sequence ID" value="EKD17676.1"/>
    <property type="molecule type" value="Genomic_DNA"/>
</dbReference>
<evidence type="ECO:0000256" key="1">
    <source>
        <dbReference type="ARBA" id="ARBA00008306"/>
    </source>
</evidence>
<comment type="similarity">
    <text evidence="1">Belongs to the RMD1/sif2 family.</text>
</comment>
<dbReference type="FunCoup" id="K1WXA2">
    <property type="interactions" value="65"/>
</dbReference>
<dbReference type="HOGENOM" id="CLU_011220_0_1_1"/>
<dbReference type="GO" id="GO:0070131">
    <property type="term" value="P:positive regulation of mitochondrial translation"/>
    <property type="evidence" value="ECO:0007669"/>
    <property type="project" value="TreeGrafter"/>
</dbReference>
<gene>
    <name evidence="4" type="ORF">MBM_04045</name>
</gene>
<evidence type="ECO:0000313" key="4">
    <source>
        <dbReference type="EMBL" id="EKD17676.1"/>
    </source>
</evidence>
<feature type="domain" description="DUF155" evidence="3">
    <location>
        <begin position="165"/>
        <end position="354"/>
    </location>
</feature>
<reference evidence="4 5" key="1">
    <citation type="journal article" date="2012" name="BMC Genomics">
        <title>Sequencing the genome of Marssonina brunnea reveals fungus-poplar co-evolution.</title>
        <authorList>
            <person name="Zhu S."/>
            <person name="Cao Y.-Z."/>
            <person name="Jiang C."/>
            <person name="Tan B.-Y."/>
            <person name="Wang Z."/>
            <person name="Feng S."/>
            <person name="Zhang L."/>
            <person name="Su X.-H."/>
            <person name="Brejova B."/>
            <person name="Vinar T."/>
            <person name="Xu M."/>
            <person name="Wang M.-X."/>
            <person name="Zhang S.-G."/>
            <person name="Huang M.-R."/>
            <person name="Wu R."/>
            <person name="Zhou Y."/>
        </authorList>
    </citation>
    <scope>NUCLEOTIDE SEQUENCE [LARGE SCALE GENOMIC DNA]</scope>
    <source>
        <strain evidence="4 5">MB_m1</strain>
    </source>
</reference>
<name>K1WXA2_MARBU</name>
<dbReference type="Proteomes" id="UP000006753">
    <property type="component" value="Unassembled WGS sequence"/>
</dbReference>
<dbReference type="OMA" id="FIFRSGC"/>
<dbReference type="InterPro" id="IPR051624">
    <property type="entry name" value="RMD1/Sad1-interacting"/>
</dbReference>
<evidence type="ECO:0000256" key="2">
    <source>
        <dbReference type="SAM" id="MobiDB-lite"/>
    </source>
</evidence>
<dbReference type="InterPro" id="IPR003734">
    <property type="entry name" value="DUF155"/>
</dbReference>
<dbReference type="PANTHER" id="PTHR16255:SF1">
    <property type="entry name" value="REQUIRED FOR MEIOTIC NUCLEAR DIVISION PROTEIN 1 HOMOLOG"/>
    <property type="match status" value="1"/>
</dbReference>
<dbReference type="GeneID" id="18759980"/>
<dbReference type="OrthoDB" id="242766at2759"/>
<dbReference type="GO" id="GO:0005739">
    <property type="term" value="C:mitochondrion"/>
    <property type="evidence" value="ECO:0007669"/>
    <property type="project" value="UniProtKB-ARBA"/>
</dbReference>
<dbReference type="PANTHER" id="PTHR16255">
    <property type="entry name" value="REQUIRED FOR MEIOTIC NUCLEAR DIVISION PROTEIN 1 HOMOLOG"/>
    <property type="match status" value="1"/>
</dbReference>
<proteinExistence type="inferred from homology"/>
<evidence type="ECO:0000313" key="5">
    <source>
        <dbReference type="Proteomes" id="UP000006753"/>
    </source>
</evidence>
<accession>K1WXA2</accession>
<dbReference type="eggNOG" id="KOG2861">
    <property type="taxonomic scope" value="Eukaryota"/>
</dbReference>